<dbReference type="EMBL" id="JAAARO010000008">
    <property type="protein sequence ID" value="KAF5744021.1"/>
    <property type="molecule type" value="Genomic_DNA"/>
</dbReference>
<name>A0A7J7DCH5_TRIWF</name>
<comment type="caution">
    <text evidence="1">The sequence shown here is derived from an EMBL/GenBank/DDBJ whole genome shotgun (WGS) entry which is preliminary data.</text>
</comment>
<proteinExistence type="predicted"/>
<dbReference type="InParanoid" id="A0A7J7DCH5"/>
<reference evidence="1 2" key="1">
    <citation type="journal article" date="2020" name="Nat. Commun.">
        <title>Genome of Tripterygium wilfordii and identification of cytochrome P450 involved in triptolide biosynthesis.</title>
        <authorList>
            <person name="Tu L."/>
            <person name="Su P."/>
            <person name="Zhang Z."/>
            <person name="Gao L."/>
            <person name="Wang J."/>
            <person name="Hu T."/>
            <person name="Zhou J."/>
            <person name="Zhang Y."/>
            <person name="Zhao Y."/>
            <person name="Liu Y."/>
            <person name="Song Y."/>
            <person name="Tong Y."/>
            <person name="Lu Y."/>
            <person name="Yang J."/>
            <person name="Xu C."/>
            <person name="Jia M."/>
            <person name="Peters R.J."/>
            <person name="Huang L."/>
            <person name="Gao W."/>
        </authorList>
    </citation>
    <scope>NUCLEOTIDE SEQUENCE [LARGE SCALE GENOMIC DNA]</scope>
    <source>
        <strain evidence="2">cv. XIE 37</strain>
        <tissue evidence="1">Leaf</tissue>
    </source>
</reference>
<dbReference type="Proteomes" id="UP000593562">
    <property type="component" value="Unassembled WGS sequence"/>
</dbReference>
<accession>A0A7J7DCH5</accession>
<evidence type="ECO:0000313" key="1">
    <source>
        <dbReference type="EMBL" id="KAF5744021.1"/>
    </source>
</evidence>
<sequence>MESKGHSSSTSIHIRYVPELDISYPELKAQTYSRVYDLQGLVFAVAMEGRIFSDGMDAHVRTRDLGTAWSESAGMEGRKLRATITVMIEI</sequence>
<evidence type="ECO:0000313" key="2">
    <source>
        <dbReference type="Proteomes" id="UP000593562"/>
    </source>
</evidence>
<dbReference type="AlphaFoldDB" id="A0A7J7DCH5"/>
<keyword evidence="2" id="KW-1185">Reference proteome</keyword>
<protein>
    <submittedName>
        <fullName evidence="1">Uncharacterized protein</fullName>
    </submittedName>
</protein>
<gene>
    <name evidence="1" type="ORF">HS088_TW08G00610</name>
</gene>
<organism evidence="1 2">
    <name type="scientific">Tripterygium wilfordii</name>
    <name type="common">Thunder God vine</name>
    <dbReference type="NCBI Taxonomy" id="458696"/>
    <lineage>
        <taxon>Eukaryota</taxon>
        <taxon>Viridiplantae</taxon>
        <taxon>Streptophyta</taxon>
        <taxon>Embryophyta</taxon>
        <taxon>Tracheophyta</taxon>
        <taxon>Spermatophyta</taxon>
        <taxon>Magnoliopsida</taxon>
        <taxon>eudicotyledons</taxon>
        <taxon>Gunneridae</taxon>
        <taxon>Pentapetalae</taxon>
        <taxon>rosids</taxon>
        <taxon>fabids</taxon>
        <taxon>Celastrales</taxon>
        <taxon>Celastraceae</taxon>
        <taxon>Tripterygium</taxon>
    </lineage>
</organism>